<reference evidence="1 2" key="1">
    <citation type="journal article" date="2013" name="Int. J. Syst. Evol. Microbiol.">
        <title>Roseomonas aerophila sp. nov., isolated from air.</title>
        <authorList>
            <person name="Kim S.J."/>
            <person name="Weon H.Y."/>
            <person name="Ahn J.H."/>
            <person name="Hong S.B."/>
            <person name="Seok S.J."/>
            <person name="Whang K.S."/>
            <person name="Kwon S.W."/>
        </authorList>
    </citation>
    <scope>NUCLEOTIDE SEQUENCE [LARGE SCALE GENOMIC DNA]</scope>
    <source>
        <strain evidence="1 2">NBRC 108923</strain>
    </source>
</reference>
<dbReference type="RefSeq" id="WP_187786033.1">
    <property type="nucleotide sequence ID" value="NZ_JACTVA010000041.1"/>
</dbReference>
<name>A0ABR7RRA2_9PROT</name>
<gene>
    <name evidence="1" type="ORF">IBL26_18700</name>
</gene>
<dbReference type="Proteomes" id="UP000626026">
    <property type="component" value="Unassembled WGS sequence"/>
</dbReference>
<evidence type="ECO:0000313" key="2">
    <source>
        <dbReference type="Proteomes" id="UP000626026"/>
    </source>
</evidence>
<proteinExistence type="predicted"/>
<accession>A0ABR7RRA2</accession>
<protein>
    <submittedName>
        <fullName evidence="1">DUF2313 domain-containing protein</fullName>
    </submittedName>
</protein>
<keyword evidence="2" id="KW-1185">Reference proteome</keyword>
<sequence>MPSPLSRTAADYLAALKALMPSGIVWRRDTGSTQVRVLKGVATTVARLRGRADYLLTDAFPATAGELLPEWEDTLGLPDGCIGDEPTLQQRQARVTARLAATGGQSVPYFIAFAADLGYAITVEEFAPARADALCADDPVYDEAWAHTWRVHAPETTLFEFGADISCADEPLATWGNAALQCALSRIRPAHTVIQFAYGS</sequence>
<organism evidence="1 2">
    <name type="scientific">Teichococcus aerophilus</name>
    <dbReference type="NCBI Taxonomy" id="1224513"/>
    <lineage>
        <taxon>Bacteria</taxon>
        <taxon>Pseudomonadati</taxon>
        <taxon>Pseudomonadota</taxon>
        <taxon>Alphaproteobacteria</taxon>
        <taxon>Acetobacterales</taxon>
        <taxon>Roseomonadaceae</taxon>
        <taxon>Roseomonas</taxon>
    </lineage>
</organism>
<dbReference type="Pfam" id="PF10076">
    <property type="entry name" value="Phage_Mu_Gp48"/>
    <property type="match status" value="1"/>
</dbReference>
<dbReference type="InterPro" id="IPR018755">
    <property type="entry name" value="Phage_Mu_Gp48"/>
</dbReference>
<dbReference type="EMBL" id="JACTVA010000041">
    <property type="protein sequence ID" value="MBC9208883.1"/>
    <property type="molecule type" value="Genomic_DNA"/>
</dbReference>
<evidence type="ECO:0000313" key="1">
    <source>
        <dbReference type="EMBL" id="MBC9208883.1"/>
    </source>
</evidence>
<comment type="caution">
    <text evidence="1">The sequence shown here is derived from an EMBL/GenBank/DDBJ whole genome shotgun (WGS) entry which is preliminary data.</text>
</comment>